<gene>
    <name evidence="2" type="ORF">KHLLAP_LOCUS12753</name>
</gene>
<keyword evidence="3" id="KW-1185">Reference proteome</keyword>
<organism evidence="2 3">
    <name type="scientific">Anthostomella pinea</name>
    <dbReference type="NCBI Taxonomy" id="933095"/>
    <lineage>
        <taxon>Eukaryota</taxon>
        <taxon>Fungi</taxon>
        <taxon>Dikarya</taxon>
        <taxon>Ascomycota</taxon>
        <taxon>Pezizomycotina</taxon>
        <taxon>Sordariomycetes</taxon>
        <taxon>Xylariomycetidae</taxon>
        <taxon>Xylariales</taxon>
        <taxon>Xylariaceae</taxon>
        <taxon>Anthostomella</taxon>
    </lineage>
</organism>
<comment type="caution">
    <text evidence="2">The sequence shown here is derived from an EMBL/GenBank/DDBJ whole genome shotgun (WGS) entry which is preliminary data.</text>
</comment>
<feature type="region of interest" description="Disordered" evidence="1">
    <location>
        <begin position="119"/>
        <end position="141"/>
    </location>
</feature>
<evidence type="ECO:0000256" key="1">
    <source>
        <dbReference type="SAM" id="MobiDB-lite"/>
    </source>
</evidence>
<evidence type="ECO:0000313" key="3">
    <source>
        <dbReference type="Proteomes" id="UP001295740"/>
    </source>
</evidence>
<dbReference type="Proteomes" id="UP001295740">
    <property type="component" value="Unassembled WGS sequence"/>
</dbReference>
<name>A0AAI8VX97_9PEZI</name>
<feature type="compositionally biased region" description="Low complexity" evidence="1">
    <location>
        <begin position="130"/>
        <end position="141"/>
    </location>
</feature>
<protein>
    <submittedName>
        <fullName evidence="2">Uu.00g053000.m01.CDS01</fullName>
    </submittedName>
</protein>
<dbReference type="AlphaFoldDB" id="A0AAI8VX97"/>
<dbReference type="EMBL" id="CAUWAG010000019">
    <property type="protein sequence ID" value="CAJ2512285.1"/>
    <property type="molecule type" value="Genomic_DNA"/>
</dbReference>
<proteinExistence type="predicted"/>
<evidence type="ECO:0000313" key="2">
    <source>
        <dbReference type="EMBL" id="CAJ2512285.1"/>
    </source>
</evidence>
<sequence>MIRYLVLDTAIKKEHEHSTPLRVGAVNTGNSGTRSGGYTGYGTPSGKLLRPAPIDWQTIYAQSTGTKNALRTAYTRSMRRHMMTQLLTPLGGFGGGQGNSGGLKYGASPYYPATPDYYSQHRQHQQPYWPTTAHPPTTRRPLATTASTISSSHTGPLPSSKKAAY</sequence>
<accession>A0AAI8VX97</accession>
<feature type="region of interest" description="Disordered" evidence="1">
    <location>
        <begin position="146"/>
        <end position="165"/>
    </location>
</feature>
<reference evidence="2" key="1">
    <citation type="submission" date="2023-10" db="EMBL/GenBank/DDBJ databases">
        <authorList>
            <person name="Hackl T."/>
        </authorList>
    </citation>
    <scope>NUCLEOTIDE SEQUENCE</scope>
</reference>